<feature type="transmembrane region" description="Helical" evidence="1">
    <location>
        <begin position="145"/>
        <end position="165"/>
    </location>
</feature>
<dbReference type="STRING" id="1802701.A3A33_04100"/>
<name>A0A1F8GRN9_9BACT</name>
<keyword evidence="1" id="KW-1133">Transmembrane helix</keyword>
<comment type="caution">
    <text evidence="2">The sequence shown here is derived from an EMBL/GenBank/DDBJ whole genome shotgun (WGS) entry which is preliminary data.</text>
</comment>
<gene>
    <name evidence="2" type="ORF">A3A33_04100</name>
</gene>
<evidence type="ECO:0000256" key="1">
    <source>
        <dbReference type="SAM" id="Phobius"/>
    </source>
</evidence>
<feature type="transmembrane region" description="Helical" evidence="1">
    <location>
        <begin position="171"/>
        <end position="188"/>
    </location>
</feature>
<protein>
    <submittedName>
        <fullName evidence="2">Uncharacterized protein</fullName>
    </submittedName>
</protein>
<feature type="transmembrane region" description="Helical" evidence="1">
    <location>
        <begin position="64"/>
        <end position="83"/>
    </location>
</feature>
<organism evidence="2 3">
    <name type="scientific">Candidatus Yanofskybacteria bacterium RIFCSPLOWO2_01_FULL_49_25</name>
    <dbReference type="NCBI Taxonomy" id="1802701"/>
    <lineage>
        <taxon>Bacteria</taxon>
        <taxon>Candidatus Yanofskyibacteriota</taxon>
    </lineage>
</organism>
<dbReference type="EMBL" id="MGKP01000024">
    <property type="protein sequence ID" value="OGN28092.1"/>
    <property type="molecule type" value="Genomic_DNA"/>
</dbReference>
<proteinExistence type="predicted"/>
<dbReference type="Proteomes" id="UP000179047">
    <property type="component" value="Unassembled WGS sequence"/>
</dbReference>
<feature type="transmembrane region" description="Helical" evidence="1">
    <location>
        <begin position="37"/>
        <end position="58"/>
    </location>
</feature>
<evidence type="ECO:0000313" key="2">
    <source>
        <dbReference type="EMBL" id="OGN28092.1"/>
    </source>
</evidence>
<keyword evidence="1" id="KW-0472">Membrane</keyword>
<feature type="transmembrane region" description="Helical" evidence="1">
    <location>
        <begin position="6"/>
        <end position="25"/>
    </location>
</feature>
<dbReference type="AlphaFoldDB" id="A0A1F8GRN9"/>
<keyword evidence="1" id="KW-0812">Transmembrane</keyword>
<sequence>MISFEHWLVILSACITVVGSSIYIRDTLRGTTKPNRVTWSMWALAPILGTVVALSAHADPWATSRTFLAGFLPLVVFIVSFFNPRAYWKLTFFDLACGFISLIAIILWLTINSSGAALLLLVIADAFACIPTIRKAWHHPETETGTVWLIGIVAVLLVFPSIPVWNIENSAFQIYILIANITLAFSALRKQIFAFFTKTS</sequence>
<evidence type="ECO:0000313" key="3">
    <source>
        <dbReference type="Proteomes" id="UP000179047"/>
    </source>
</evidence>
<accession>A0A1F8GRN9</accession>
<reference evidence="2 3" key="1">
    <citation type="journal article" date="2016" name="Nat. Commun.">
        <title>Thousands of microbial genomes shed light on interconnected biogeochemical processes in an aquifer system.</title>
        <authorList>
            <person name="Anantharaman K."/>
            <person name="Brown C.T."/>
            <person name="Hug L.A."/>
            <person name="Sharon I."/>
            <person name="Castelle C.J."/>
            <person name="Probst A.J."/>
            <person name="Thomas B.C."/>
            <person name="Singh A."/>
            <person name="Wilkins M.J."/>
            <person name="Karaoz U."/>
            <person name="Brodie E.L."/>
            <person name="Williams K.H."/>
            <person name="Hubbard S.S."/>
            <person name="Banfield J.F."/>
        </authorList>
    </citation>
    <scope>NUCLEOTIDE SEQUENCE [LARGE SCALE GENOMIC DNA]</scope>
</reference>